<evidence type="ECO:0000313" key="1">
    <source>
        <dbReference type="EMBL" id="CAH8308327.1"/>
    </source>
</evidence>
<dbReference type="Proteomes" id="UP001642260">
    <property type="component" value="Unassembled WGS sequence"/>
</dbReference>
<keyword evidence="2" id="KW-1185">Reference proteome</keyword>
<dbReference type="InterPro" id="IPR055294">
    <property type="entry name" value="FBL60-like"/>
</dbReference>
<gene>
    <name evidence="1" type="ORF">ERUC_LOCUS5153</name>
</gene>
<dbReference type="AlphaFoldDB" id="A0ABC8J8S7"/>
<dbReference type="PANTHER" id="PTHR31293:SF22">
    <property type="entry name" value="BNAC06G06520D PROTEIN"/>
    <property type="match status" value="1"/>
</dbReference>
<dbReference type="PANTHER" id="PTHR31293">
    <property type="entry name" value="RNI-LIKE SUPERFAMILY PROTEIN"/>
    <property type="match status" value="1"/>
</dbReference>
<accession>A0ABC8J8S7</accession>
<proteinExistence type="predicted"/>
<organism evidence="1 2">
    <name type="scientific">Eruca vesicaria subsp. sativa</name>
    <name type="common">Garden rocket</name>
    <name type="synonym">Eruca sativa</name>
    <dbReference type="NCBI Taxonomy" id="29727"/>
    <lineage>
        <taxon>Eukaryota</taxon>
        <taxon>Viridiplantae</taxon>
        <taxon>Streptophyta</taxon>
        <taxon>Embryophyta</taxon>
        <taxon>Tracheophyta</taxon>
        <taxon>Spermatophyta</taxon>
        <taxon>Magnoliopsida</taxon>
        <taxon>eudicotyledons</taxon>
        <taxon>Gunneridae</taxon>
        <taxon>Pentapetalae</taxon>
        <taxon>rosids</taxon>
        <taxon>malvids</taxon>
        <taxon>Brassicales</taxon>
        <taxon>Brassicaceae</taxon>
        <taxon>Brassiceae</taxon>
        <taxon>Eruca</taxon>
    </lineage>
</organism>
<name>A0ABC8J8S7_ERUVS</name>
<dbReference type="EMBL" id="CAKOAT010069266">
    <property type="protein sequence ID" value="CAH8308327.1"/>
    <property type="molecule type" value="Genomic_DNA"/>
</dbReference>
<evidence type="ECO:0000313" key="2">
    <source>
        <dbReference type="Proteomes" id="UP001642260"/>
    </source>
</evidence>
<reference evidence="1 2" key="1">
    <citation type="submission" date="2022-03" db="EMBL/GenBank/DDBJ databases">
        <authorList>
            <person name="Macdonald S."/>
            <person name="Ahmed S."/>
            <person name="Newling K."/>
        </authorList>
    </citation>
    <scope>NUCLEOTIDE SEQUENCE [LARGE SCALE GENOMIC DNA]</scope>
</reference>
<sequence length="129" mass="14490">MAHVFAWICNALERGVLEMRLSFKKKNKNLSLPSELLTSKTLVKLTLGTEIYLGEFPPNGLDSYTGDVTIGLFQVKKLHVVGYRGTDKELQHLKSLLAGTECIPRMRVEFPEDVVVDSATINQTRLDKI</sequence>
<protein>
    <recommendedName>
        <fullName evidence="3">FBD domain-containing protein</fullName>
    </recommendedName>
</protein>
<comment type="caution">
    <text evidence="1">The sequence shown here is derived from an EMBL/GenBank/DDBJ whole genome shotgun (WGS) entry which is preliminary data.</text>
</comment>
<evidence type="ECO:0008006" key="3">
    <source>
        <dbReference type="Google" id="ProtNLM"/>
    </source>
</evidence>